<gene>
    <name evidence="3" type="ORF">ATO7_05110</name>
</gene>
<evidence type="ECO:0000259" key="2">
    <source>
        <dbReference type="Pfam" id="PF01551"/>
    </source>
</evidence>
<dbReference type="AlphaFoldDB" id="A0A1Y1SIX5"/>
<dbReference type="PANTHER" id="PTHR21666:SF291">
    <property type="entry name" value="STAGE II SPORULATION PROTEIN Q"/>
    <property type="match status" value="1"/>
</dbReference>
<dbReference type="SUPFAM" id="SSF51261">
    <property type="entry name" value="Duplicated hybrid motif"/>
    <property type="match status" value="1"/>
</dbReference>
<dbReference type="FunFam" id="2.70.70.10:FF:000006">
    <property type="entry name" value="M23 family peptidase"/>
    <property type="match status" value="1"/>
</dbReference>
<dbReference type="PANTHER" id="PTHR21666">
    <property type="entry name" value="PEPTIDASE-RELATED"/>
    <property type="match status" value="1"/>
</dbReference>
<evidence type="ECO:0000313" key="3">
    <source>
        <dbReference type="EMBL" id="ORE89231.1"/>
    </source>
</evidence>
<evidence type="ECO:0000256" key="1">
    <source>
        <dbReference type="SAM" id="Phobius"/>
    </source>
</evidence>
<dbReference type="CDD" id="cd12797">
    <property type="entry name" value="M23_peptidase"/>
    <property type="match status" value="1"/>
</dbReference>
<keyword evidence="4" id="KW-1185">Reference proteome</keyword>
<dbReference type="STRING" id="1317117.ATO7_05110"/>
<dbReference type="Proteomes" id="UP000192342">
    <property type="component" value="Unassembled WGS sequence"/>
</dbReference>
<dbReference type="EMBL" id="AQQV01000001">
    <property type="protein sequence ID" value="ORE89231.1"/>
    <property type="molecule type" value="Genomic_DNA"/>
</dbReference>
<protein>
    <submittedName>
        <fullName evidence="3">M23 peptidase domain-containing protein</fullName>
    </submittedName>
</protein>
<keyword evidence="1" id="KW-0472">Membrane</keyword>
<dbReference type="InterPro" id="IPR016047">
    <property type="entry name" value="M23ase_b-sheet_dom"/>
</dbReference>
<feature type="transmembrane region" description="Helical" evidence="1">
    <location>
        <begin position="21"/>
        <end position="41"/>
    </location>
</feature>
<organism evidence="3 4">
    <name type="scientific">Oceanococcus atlanticus</name>
    <dbReference type="NCBI Taxonomy" id="1317117"/>
    <lineage>
        <taxon>Bacteria</taxon>
        <taxon>Pseudomonadati</taxon>
        <taxon>Pseudomonadota</taxon>
        <taxon>Gammaproteobacteria</taxon>
        <taxon>Chromatiales</taxon>
        <taxon>Oceanococcaceae</taxon>
        <taxon>Oceanococcus</taxon>
    </lineage>
</organism>
<dbReference type="InterPro" id="IPR011055">
    <property type="entry name" value="Dup_hybrid_motif"/>
</dbReference>
<dbReference type="OrthoDB" id="9805070at2"/>
<proteinExistence type="predicted"/>
<name>A0A1Y1SIX5_9GAMM</name>
<keyword evidence="1" id="KW-1133">Transmembrane helix</keyword>
<dbReference type="Gene3D" id="2.70.70.10">
    <property type="entry name" value="Glucose Permease (Domain IIA)"/>
    <property type="match status" value="1"/>
</dbReference>
<dbReference type="InterPro" id="IPR050570">
    <property type="entry name" value="Cell_wall_metabolism_enzyme"/>
</dbReference>
<evidence type="ECO:0000313" key="4">
    <source>
        <dbReference type="Proteomes" id="UP000192342"/>
    </source>
</evidence>
<accession>A0A1Y1SIX5</accession>
<dbReference type="Pfam" id="PF01551">
    <property type="entry name" value="Peptidase_M23"/>
    <property type="match status" value="1"/>
</dbReference>
<comment type="caution">
    <text evidence="3">The sequence shown here is derived from an EMBL/GenBank/DDBJ whole genome shotgun (WGS) entry which is preliminary data.</text>
</comment>
<dbReference type="GO" id="GO:0004222">
    <property type="term" value="F:metalloendopeptidase activity"/>
    <property type="evidence" value="ECO:0007669"/>
    <property type="project" value="TreeGrafter"/>
</dbReference>
<sequence length="304" mass="32875">MSSVSVKQIKVEGLGGLSSRALIVSASVVLVLLVAAAFTLGRASAPAVAHTGLSLDHIEDLRPALAEQRARLEESRRQMAANQVAVARRLGRMQAEITRLNAAGRKLTEIAQLSSDEFNFDAEPALGGPADPGDEVIAPEHVALDDLDMQLELKERQLDILEHLLLVSQLHSQQYPSGWPVKRGFISSLFGTRTDPFTGRRTRHTGMDFAALSGTDILAVAGGVVSFSGQRSGYGRIVEINHGNGYVTRYAHNSRNLVRIGDRVVKGQAIALVGKSGRATGSHVHFEVLVDGRRIDPYQYISQK</sequence>
<reference evidence="3 4" key="1">
    <citation type="submission" date="2013-04" db="EMBL/GenBank/DDBJ databases">
        <title>Oceanococcus atlanticus 22II-S10r2 Genome Sequencing.</title>
        <authorList>
            <person name="Lai Q."/>
            <person name="Li G."/>
            <person name="Shao Z."/>
        </authorList>
    </citation>
    <scope>NUCLEOTIDE SEQUENCE [LARGE SCALE GENOMIC DNA]</scope>
    <source>
        <strain evidence="3 4">22II-S10r2</strain>
    </source>
</reference>
<feature type="domain" description="M23ase beta-sheet core" evidence="2">
    <location>
        <begin position="203"/>
        <end position="297"/>
    </location>
</feature>
<dbReference type="RefSeq" id="WP_083560157.1">
    <property type="nucleotide sequence ID" value="NZ_AQQV01000001.1"/>
</dbReference>
<keyword evidence="1" id="KW-0812">Transmembrane</keyword>